<feature type="domain" description="Glycosyl hydrolase family 13 catalytic" evidence="16">
    <location>
        <begin position="22"/>
        <end position="416"/>
    </location>
</feature>
<dbReference type="FunFam" id="3.20.20.80:FF:000055">
    <property type="entry name" value="Trehalose synthase"/>
    <property type="match status" value="1"/>
</dbReference>
<comment type="similarity">
    <text evidence="2">Belongs to the glycosyl hydrolase 13 family. TreS subfamily.</text>
</comment>
<dbReference type="SUPFAM" id="SSF51445">
    <property type="entry name" value="(Trans)glycosidases"/>
    <property type="match status" value="1"/>
</dbReference>
<keyword evidence="10" id="KW-0106">Calcium</keyword>
<protein>
    <recommendedName>
        <fullName evidence="6">Maltokinase</fullName>
        <ecNumber evidence="4">2.7.1.175</ecNumber>
        <ecNumber evidence="5">5.4.99.16</ecNumber>
    </recommendedName>
    <alternativeName>
        <fullName evidence="14">Maltose alpha-D-glucosyltransferase</fullName>
    </alternativeName>
    <alternativeName>
        <fullName evidence="13">Maltose-1-phosphate synthase</fullName>
    </alternativeName>
</protein>
<dbReference type="AlphaFoldDB" id="A0A7C3SMR1"/>
<dbReference type="InterPro" id="IPR017853">
    <property type="entry name" value="GH"/>
</dbReference>
<dbReference type="InterPro" id="IPR032091">
    <property type="entry name" value="Malt_amylase-like_C"/>
</dbReference>
<dbReference type="InterPro" id="IPR006047">
    <property type="entry name" value="GH13_cat_dom"/>
</dbReference>
<dbReference type="InterPro" id="IPR012811">
    <property type="entry name" value="TreS_maltokin_C_dom"/>
</dbReference>
<dbReference type="SUPFAM" id="SSF51011">
    <property type="entry name" value="Glycosyl hydrolase domain"/>
    <property type="match status" value="1"/>
</dbReference>
<dbReference type="Gene3D" id="2.60.40.1180">
    <property type="entry name" value="Golgi alpha-mannosidase II"/>
    <property type="match status" value="1"/>
</dbReference>
<dbReference type="Gene3D" id="3.20.20.80">
    <property type="entry name" value="Glycosidases"/>
    <property type="match status" value="1"/>
</dbReference>
<proteinExistence type="inferred from homology"/>
<keyword evidence="7 17" id="KW-0808">Transferase</keyword>
<dbReference type="GO" id="GO:0005524">
    <property type="term" value="F:ATP binding"/>
    <property type="evidence" value="ECO:0007669"/>
    <property type="project" value="UniProtKB-KW"/>
</dbReference>
<keyword evidence="9" id="KW-0547">Nucleotide-binding</keyword>
<dbReference type="GO" id="GO:0046872">
    <property type="term" value="F:metal ion binding"/>
    <property type="evidence" value="ECO:0007669"/>
    <property type="project" value="UniProtKB-KW"/>
</dbReference>
<comment type="catalytic activity">
    <reaction evidence="1">
        <text>D-maltose = alpha,alpha-trehalose</text>
        <dbReference type="Rhea" id="RHEA:15145"/>
        <dbReference type="ChEBI" id="CHEBI:16551"/>
        <dbReference type="ChEBI" id="CHEBI:17306"/>
        <dbReference type="EC" id="5.4.99.16"/>
    </reaction>
</comment>
<evidence type="ECO:0000256" key="7">
    <source>
        <dbReference type="ARBA" id="ARBA00022679"/>
    </source>
</evidence>
<dbReference type="SUPFAM" id="SSF56112">
    <property type="entry name" value="Protein kinase-like (PK-like)"/>
    <property type="match status" value="1"/>
</dbReference>
<evidence type="ECO:0000256" key="1">
    <source>
        <dbReference type="ARBA" id="ARBA00001595"/>
    </source>
</evidence>
<dbReference type="PANTHER" id="PTHR10357:SF219">
    <property type="entry name" value="MALTOSE ALPHA-D-GLUCOSYLTRANSFERASE"/>
    <property type="match status" value="1"/>
</dbReference>
<accession>A0A7C3SMR1</accession>
<dbReference type="InterPro" id="IPR012810">
    <property type="entry name" value="TreS/a-amylase_N"/>
</dbReference>
<evidence type="ECO:0000256" key="14">
    <source>
        <dbReference type="ARBA" id="ARBA00031378"/>
    </source>
</evidence>
<dbReference type="EC" id="5.4.99.16" evidence="5"/>
<evidence type="ECO:0000313" key="17">
    <source>
        <dbReference type="EMBL" id="HGB15718.1"/>
    </source>
</evidence>
<evidence type="ECO:0000256" key="4">
    <source>
        <dbReference type="ARBA" id="ARBA00011962"/>
    </source>
</evidence>
<sequence length="1109" mass="128890">MRSKHLVIADDPLWYKDAIIYELHVRAFYDSDGDGIGDFRGLTEKLDYLQDLGITAIWLLPFYPSPLKDDGYDIAHYTDIHPKYGTLRDFKAFLREAKYRGLKVITELVVNHTSDQHPWFQRARRAAPGSRYRNYYVWSDTPERYRETRIIFQDYESSNWAWDPLAKAYYWHRFYSHQPDLNFDSPDVRREIFRVLDFWLGLGVDGLRLDAVPYLFEREGTNCENLPETHAFLKELRRHLDARFKNRMLLAEANQWPEDAAAYFGDGDECHMAFHFPLMPRMFMALRMEDRFPIIDILQQTPPIPENCQWALFLRNHDELTLEMVTDEERDYMYRVYSQDPHARLNLGIRRRLAPLLGNHRRRIELMMSLLFAMPGAPVIYYGDEIGMGDNIFLGDRDGVRTPMQWSADRNAGFSRANSQRLYLPVIIDPEYHYEAVNVEAQQNNPHSLLWWMKRMIALRKRYKALSRGSLEFLYPENHKILAFVRQYEKERILLVNNLSRFVQYAELDLSKYRNFVPVELIGQNKFPPICEKPYLLTLGPHSTYWFSLEEPKPAEIQPTSKEARIPIFTVPVALDELFRGHNRPLLAEMIPPYLLRCRWFGGKARTIKAATITEVIPFPYDGGTAYFVMVEVGFIQGEPETYVLPLGLATGDAAARIQAESPQAVVARLRSAGQDGLVYEVIGEPDFHQALLQSIARRRHFKGSDGDLIAHHTRVFRHIQQMMKPPLASAIMKAEQSNTSIVFGDWLILKLLRRVEEGINLDLEIGLFLTERSSFVHNPPVAGSLEYRRCHHDPVTLGIVHGFVPNQGDAWKYTLDALGHYFEMALAHKLAVGPDMLPRKPLLALTKMQLPQAAIDLIGPYFESARLLGERTAELHLALAANGMDPNFAPEPFTPFYQRSIYQSMRNLTVRTFQLLRSRLRHLPEKEREMAKKVLERESAVHARFHSVLDRKISAMRLRVHGDFHLGQVLYTGKDFIIIDFEGEPARPLTERRLKRSPLRDVAGMLRSFHYAAHHAIFIQAHRPEDLPAMEQWANFWYTWVSMVYLKSYLELTRQAGFLPRDESELQILLDAFCLEKAVYELAYELNNRPEWVRIPLQGILQLLETGG</sequence>
<comment type="catalytic activity">
    <reaction evidence="15">
        <text>D-maltose + ATP = alpha-maltose 1-phosphate + ADP + H(+)</text>
        <dbReference type="Rhea" id="RHEA:31915"/>
        <dbReference type="ChEBI" id="CHEBI:15378"/>
        <dbReference type="ChEBI" id="CHEBI:17306"/>
        <dbReference type="ChEBI" id="CHEBI:30616"/>
        <dbReference type="ChEBI" id="CHEBI:63576"/>
        <dbReference type="ChEBI" id="CHEBI:456216"/>
        <dbReference type="EC" id="2.7.1.175"/>
    </reaction>
</comment>
<gene>
    <name evidence="17" type="primary">treS</name>
    <name evidence="17" type="ORF">ENV62_10850</name>
</gene>
<comment type="caution">
    <text evidence="17">The sequence shown here is derived from an EMBL/GenBank/DDBJ whole genome shotgun (WGS) entry which is preliminary data.</text>
</comment>
<dbReference type="Pfam" id="PF18085">
    <property type="entry name" value="Mak_N_cap"/>
    <property type="match status" value="1"/>
</dbReference>
<evidence type="ECO:0000256" key="2">
    <source>
        <dbReference type="ARBA" id="ARBA00005496"/>
    </source>
</evidence>
<comment type="similarity">
    <text evidence="3">Belongs to the aminoglycoside phosphotransferase family.</text>
</comment>
<dbReference type="EC" id="2.7.1.175" evidence="4"/>
<dbReference type="Gene3D" id="3.90.400.10">
    <property type="entry name" value="Oligo-1,6-glucosidase, Domain 2"/>
    <property type="match status" value="1"/>
</dbReference>
<dbReference type="InterPro" id="IPR011009">
    <property type="entry name" value="Kinase-like_dom_sf"/>
</dbReference>
<evidence type="ECO:0000256" key="12">
    <source>
        <dbReference type="ARBA" id="ARBA00023235"/>
    </source>
</evidence>
<dbReference type="GO" id="GO:0005975">
    <property type="term" value="P:carbohydrate metabolic process"/>
    <property type="evidence" value="ECO:0007669"/>
    <property type="project" value="InterPro"/>
</dbReference>
<evidence type="ECO:0000256" key="15">
    <source>
        <dbReference type="ARBA" id="ARBA00049067"/>
    </source>
</evidence>
<keyword evidence="8" id="KW-0479">Metal-binding</keyword>
<dbReference type="Gene3D" id="3.90.1200.10">
    <property type="match status" value="1"/>
</dbReference>
<dbReference type="InterPro" id="IPR040999">
    <property type="entry name" value="Mak_N_cap"/>
</dbReference>
<keyword evidence="12 17" id="KW-0413">Isomerase</keyword>
<keyword evidence="11" id="KW-0067">ATP-binding</keyword>
<organism evidence="17">
    <name type="scientific">Desulfobacca acetoxidans</name>
    <dbReference type="NCBI Taxonomy" id="60893"/>
    <lineage>
        <taxon>Bacteria</taxon>
        <taxon>Pseudomonadati</taxon>
        <taxon>Thermodesulfobacteriota</taxon>
        <taxon>Desulfobaccia</taxon>
        <taxon>Desulfobaccales</taxon>
        <taxon>Desulfobaccaceae</taxon>
        <taxon>Desulfobacca</taxon>
    </lineage>
</organism>
<dbReference type="NCBIfam" id="TIGR02457">
    <property type="entry name" value="TreS_Cterm"/>
    <property type="match status" value="1"/>
</dbReference>
<dbReference type="GO" id="GO:0047471">
    <property type="term" value="F:maltose alpha-D-glucosyltransferase activity"/>
    <property type="evidence" value="ECO:0007669"/>
    <property type="project" value="UniProtKB-EC"/>
</dbReference>
<dbReference type="EMBL" id="DTHB01000060">
    <property type="protein sequence ID" value="HGB15718.1"/>
    <property type="molecule type" value="Genomic_DNA"/>
</dbReference>
<dbReference type="PANTHER" id="PTHR10357">
    <property type="entry name" value="ALPHA-AMYLASE FAMILY MEMBER"/>
    <property type="match status" value="1"/>
</dbReference>
<dbReference type="NCBIfam" id="TIGR02456">
    <property type="entry name" value="treS_nterm"/>
    <property type="match status" value="1"/>
</dbReference>
<dbReference type="InterPro" id="IPR013780">
    <property type="entry name" value="Glyco_hydro_b"/>
</dbReference>
<reference evidence="17" key="1">
    <citation type="journal article" date="2020" name="mSystems">
        <title>Genome- and Community-Level Interaction Insights into Carbon Utilization and Element Cycling Functions of Hydrothermarchaeota in Hydrothermal Sediment.</title>
        <authorList>
            <person name="Zhou Z."/>
            <person name="Liu Y."/>
            <person name="Xu W."/>
            <person name="Pan J."/>
            <person name="Luo Z.H."/>
            <person name="Li M."/>
        </authorList>
    </citation>
    <scope>NUCLEOTIDE SEQUENCE [LARGE SCALE GENOMIC DNA]</scope>
    <source>
        <strain evidence="17">SpSt-776</strain>
    </source>
</reference>
<dbReference type="SMART" id="SM00642">
    <property type="entry name" value="Aamy"/>
    <property type="match status" value="1"/>
</dbReference>
<evidence type="ECO:0000259" key="16">
    <source>
        <dbReference type="SMART" id="SM00642"/>
    </source>
</evidence>
<dbReference type="InterPro" id="IPR045857">
    <property type="entry name" value="O16G_dom_2"/>
</dbReference>
<evidence type="ECO:0000256" key="3">
    <source>
        <dbReference type="ARBA" id="ARBA00006219"/>
    </source>
</evidence>
<evidence type="ECO:0000256" key="13">
    <source>
        <dbReference type="ARBA" id="ARBA00031251"/>
    </source>
</evidence>
<evidence type="ECO:0000256" key="5">
    <source>
        <dbReference type="ARBA" id="ARBA00012619"/>
    </source>
</evidence>
<evidence type="ECO:0000256" key="11">
    <source>
        <dbReference type="ARBA" id="ARBA00022840"/>
    </source>
</evidence>
<name>A0A7C3SMR1_9BACT</name>
<evidence type="ECO:0000256" key="10">
    <source>
        <dbReference type="ARBA" id="ARBA00022837"/>
    </source>
</evidence>
<dbReference type="CDD" id="cd11334">
    <property type="entry name" value="AmyAc_TreS"/>
    <property type="match status" value="1"/>
</dbReference>
<dbReference type="Pfam" id="PF16657">
    <property type="entry name" value="Malt_amylase_C"/>
    <property type="match status" value="1"/>
</dbReference>
<evidence type="ECO:0000256" key="9">
    <source>
        <dbReference type="ARBA" id="ARBA00022741"/>
    </source>
</evidence>
<dbReference type="Pfam" id="PF00128">
    <property type="entry name" value="Alpha-amylase"/>
    <property type="match status" value="1"/>
</dbReference>
<dbReference type="GO" id="GO:0016740">
    <property type="term" value="F:transferase activity"/>
    <property type="evidence" value="ECO:0007669"/>
    <property type="project" value="UniProtKB-KW"/>
</dbReference>
<evidence type="ECO:0000256" key="6">
    <source>
        <dbReference type="ARBA" id="ARBA00013882"/>
    </source>
</evidence>
<evidence type="ECO:0000256" key="8">
    <source>
        <dbReference type="ARBA" id="ARBA00022723"/>
    </source>
</evidence>